<dbReference type="EMBL" id="CP165647">
    <property type="protein sequence ID" value="XDU61794.1"/>
    <property type="molecule type" value="Genomic_DNA"/>
</dbReference>
<evidence type="ECO:0000313" key="1">
    <source>
        <dbReference type="EMBL" id="XDU61794.1"/>
    </source>
</evidence>
<proteinExistence type="predicted"/>
<reference evidence="1" key="1">
    <citation type="submission" date="2024-07" db="EMBL/GenBank/DDBJ databases">
        <authorList>
            <person name="Li X.-J."/>
            <person name="Wang X."/>
        </authorList>
    </citation>
    <scope>NUCLEOTIDE SEQUENCE</scope>
    <source>
        <strain evidence="1">HSP-536</strain>
    </source>
</reference>
<dbReference type="RefSeq" id="WP_369715391.1">
    <property type="nucleotide sequence ID" value="NZ_CP165647.1"/>
</dbReference>
<gene>
    <name evidence="1" type="ORF">AB8B28_09045</name>
</gene>
<dbReference type="AlphaFoldDB" id="A0AB39V342"/>
<name>A0AB39V342_9FUSO</name>
<protein>
    <submittedName>
        <fullName evidence="1">Uncharacterized protein</fullName>
    </submittedName>
</protein>
<accession>A0AB39V342</accession>
<organism evidence="1">
    <name type="scientific">Leptotrichia alba</name>
    <dbReference type="NCBI Taxonomy" id="3239304"/>
    <lineage>
        <taxon>Bacteria</taxon>
        <taxon>Fusobacteriati</taxon>
        <taxon>Fusobacteriota</taxon>
        <taxon>Fusobacteriia</taxon>
        <taxon>Fusobacteriales</taxon>
        <taxon>Leptotrichiaceae</taxon>
        <taxon>Leptotrichia</taxon>
    </lineage>
</organism>
<sequence>MIDTYYGNDNDLENSSGCHYTGTYWNNANSQYKAKQFYSEEVRENLRNNGYEVLN</sequence>
<dbReference type="KEGG" id="lala:AB8B28_09045"/>